<accession>A0A438DCR6</accession>
<evidence type="ECO:0000256" key="1">
    <source>
        <dbReference type="SAM" id="MobiDB-lite"/>
    </source>
</evidence>
<organism evidence="3 4">
    <name type="scientific">Vitis vinifera</name>
    <name type="common">Grape</name>
    <dbReference type="NCBI Taxonomy" id="29760"/>
    <lineage>
        <taxon>Eukaryota</taxon>
        <taxon>Viridiplantae</taxon>
        <taxon>Streptophyta</taxon>
        <taxon>Embryophyta</taxon>
        <taxon>Tracheophyta</taxon>
        <taxon>Spermatophyta</taxon>
        <taxon>Magnoliopsida</taxon>
        <taxon>eudicotyledons</taxon>
        <taxon>Gunneridae</taxon>
        <taxon>Pentapetalae</taxon>
        <taxon>rosids</taxon>
        <taxon>Vitales</taxon>
        <taxon>Vitaceae</taxon>
        <taxon>Viteae</taxon>
        <taxon>Vitis</taxon>
    </lineage>
</organism>
<dbReference type="GO" id="GO:0010073">
    <property type="term" value="P:meristem maintenance"/>
    <property type="evidence" value="ECO:0007669"/>
    <property type="project" value="InterPro"/>
</dbReference>
<dbReference type="PANTHER" id="PTHR46033:SF8">
    <property type="entry name" value="PROTEIN MAINTENANCE OF MERISTEMS-LIKE"/>
    <property type="match status" value="1"/>
</dbReference>
<feature type="domain" description="Aminotransferase-like plant mobile" evidence="2">
    <location>
        <begin position="13"/>
        <end position="91"/>
    </location>
</feature>
<dbReference type="Proteomes" id="UP000288805">
    <property type="component" value="Unassembled WGS sequence"/>
</dbReference>
<evidence type="ECO:0000259" key="2">
    <source>
        <dbReference type="Pfam" id="PF10536"/>
    </source>
</evidence>
<dbReference type="EMBL" id="QGNW01001685">
    <property type="protein sequence ID" value="RVW33263.1"/>
    <property type="molecule type" value="Genomic_DNA"/>
</dbReference>
<reference evidence="3 4" key="1">
    <citation type="journal article" date="2018" name="PLoS Genet.">
        <title>Population sequencing reveals clonal diversity and ancestral inbreeding in the grapevine cultivar Chardonnay.</title>
        <authorList>
            <person name="Roach M.J."/>
            <person name="Johnson D.L."/>
            <person name="Bohlmann J."/>
            <person name="van Vuuren H.J."/>
            <person name="Jones S.J."/>
            <person name="Pretorius I.S."/>
            <person name="Schmidt S.A."/>
            <person name="Borneman A.R."/>
        </authorList>
    </citation>
    <scope>NUCLEOTIDE SEQUENCE [LARGE SCALE GENOMIC DNA]</scope>
    <source>
        <strain evidence="4">cv. Chardonnay</strain>
        <tissue evidence="3">Leaf</tissue>
    </source>
</reference>
<gene>
    <name evidence="3" type="primary">MAIL3_14</name>
    <name evidence="3" type="ORF">CK203_115758</name>
</gene>
<feature type="compositionally biased region" description="Low complexity" evidence="1">
    <location>
        <begin position="347"/>
        <end position="360"/>
    </location>
</feature>
<dbReference type="AlphaFoldDB" id="A0A438DCR6"/>
<sequence>MDPCIRRYVMQSGFYDVYRVGHISLDWPLITSLVERWRSETHTFHLLIGEMTVTLQDVAMILGLRIHGPPITGTCDIDWSLLCSELLGVVHLHLRLEGHLYQHDGCVSSSHIHQQGQDWHTCTVMLPPLLRDFTETSHYSWGSAVLAYLYRELCHASLDSATEISGPITLLQLWSWERLHVGRPDFGRPPVPIVVPHVHDDVVDGLHDHLLPDEALPIDPLATGGEYELHLVDRRGRHQYDWVTFHAQYISLWATRSEHIATTPLAITTMSFYDPYMQWYRRITRCLIAPVLHRDHMRFHSTDSATELVITAVSQMAISNDLEETHRIAIDVLRAIGEDHRVHSTHEPSTSSGSSMRPPSLITPVRVPPIRGRGRGGRRAGHRHPSASLESPLSPPDVSIPAYSPRPETTIPSTLTPIQPSISLDAPHYCRVYCTPTCYRVYCTPPVTESIAPLPFLQGTTHAARLHVRVPRGHRAPRVRRVLPPSVPSISTAHVDDVSRSIEMETFQIAQMDTTNM</sequence>
<protein>
    <submittedName>
        <fullName evidence="3">Serine/threonine-protein phosphatase 7 long form-like</fullName>
    </submittedName>
</protein>
<evidence type="ECO:0000313" key="4">
    <source>
        <dbReference type="Proteomes" id="UP000288805"/>
    </source>
</evidence>
<dbReference type="Pfam" id="PF10536">
    <property type="entry name" value="PMD"/>
    <property type="match status" value="2"/>
</dbReference>
<evidence type="ECO:0000313" key="3">
    <source>
        <dbReference type="EMBL" id="RVW33263.1"/>
    </source>
</evidence>
<feature type="domain" description="Aminotransferase-like plant mobile" evidence="2">
    <location>
        <begin position="120"/>
        <end position="186"/>
    </location>
</feature>
<dbReference type="InterPro" id="IPR019557">
    <property type="entry name" value="AminoTfrase-like_pln_mobile"/>
</dbReference>
<feature type="compositionally biased region" description="Basic residues" evidence="1">
    <location>
        <begin position="372"/>
        <end position="385"/>
    </location>
</feature>
<dbReference type="InterPro" id="IPR044824">
    <property type="entry name" value="MAIN-like"/>
</dbReference>
<feature type="region of interest" description="Disordered" evidence="1">
    <location>
        <begin position="341"/>
        <end position="418"/>
    </location>
</feature>
<name>A0A438DCR6_VITVI</name>
<proteinExistence type="predicted"/>
<comment type="caution">
    <text evidence="3">The sequence shown here is derived from an EMBL/GenBank/DDBJ whole genome shotgun (WGS) entry which is preliminary data.</text>
</comment>
<dbReference type="PANTHER" id="PTHR46033">
    <property type="entry name" value="PROTEIN MAIN-LIKE 2"/>
    <property type="match status" value="1"/>
</dbReference>